<feature type="compositionally biased region" description="Acidic residues" evidence="1">
    <location>
        <begin position="21"/>
        <end position="30"/>
    </location>
</feature>
<protein>
    <submittedName>
        <fullName evidence="2">Transposase</fullName>
    </submittedName>
</protein>
<gene>
    <name evidence="2" type="ORF">EIK79_17710</name>
</gene>
<comment type="caution">
    <text evidence="2">The sequence shown here is derived from an EMBL/GenBank/DDBJ whole genome shotgun (WGS) entry which is preliminary data.</text>
</comment>
<organism evidence="2 3">
    <name type="scientific">Halocatena pleomorpha</name>
    <dbReference type="NCBI Taxonomy" id="1785090"/>
    <lineage>
        <taxon>Archaea</taxon>
        <taxon>Methanobacteriati</taxon>
        <taxon>Methanobacteriota</taxon>
        <taxon>Stenosarchaea group</taxon>
        <taxon>Halobacteria</taxon>
        <taxon>Halobacteriales</taxon>
        <taxon>Natronomonadaceae</taxon>
        <taxon>Halocatena</taxon>
    </lineage>
</organism>
<sequence length="44" mass="4719">ATLTIADRYLSRESCSREDTNSDDSAEDGEPLTAPQDSQDDAAT</sequence>
<feature type="compositionally biased region" description="Basic and acidic residues" evidence="1">
    <location>
        <begin position="9"/>
        <end position="20"/>
    </location>
</feature>
<keyword evidence="3" id="KW-1185">Reference proteome</keyword>
<reference evidence="2 3" key="1">
    <citation type="submission" date="2018-11" db="EMBL/GenBank/DDBJ databases">
        <title>Taxonoimc description of Halomarina strain SPP-AMP-1.</title>
        <authorList>
            <person name="Pal Y."/>
            <person name="Srinivasana K."/>
            <person name="Verma A."/>
            <person name="Kumar P."/>
        </authorList>
    </citation>
    <scope>NUCLEOTIDE SEQUENCE [LARGE SCALE GENOMIC DNA]</scope>
    <source>
        <strain evidence="2 3">SPP-AMP-1</strain>
    </source>
</reference>
<evidence type="ECO:0000256" key="1">
    <source>
        <dbReference type="SAM" id="MobiDB-lite"/>
    </source>
</evidence>
<evidence type="ECO:0000313" key="2">
    <source>
        <dbReference type="EMBL" id="RRJ27451.1"/>
    </source>
</evidence>
<proteinExistence type="predicted"/>
<dbReference type="EMBL" id="RRCH01000058">
    <property type="protein sequence ID" value="RRJ27451.1"/>
    <property type="molecule type" value="Genomic_DNA"/>
</dbReference>
<evidence type="ECO:0000313" key="3">
    <source>
        <dbReference type="Proteomes" id="UP000282322"/>
    </source>
</evidence>
<accession>A0A3P3R1T4</accession>
<feature type="non-terminal residue" evidence="2">
    <location>
        <position position="1"/>
    </location>
</feature>
<name>A0A3P3R1T4_9EURY</name>
<dbReference type="AlphaFoldDB" id="A0A3P3R1T4"/>
<dbReference type="Proteomes" id="UP000282322">
    <property type="component" value="Unassembled WGS sequence"/>
</dbReference>
<feature type="region of interest" description="Disordered" evidence="1">
    <location>
        <begin position="1"/>
        <end position="44"/>
    </location>
</feature>